<comment type="caution">
    <text evidence="2">The sequence shown here is derived from an EMBL/GenBank/DDBJ whole genome shotgun (WGS) entry which is preliminary data.</text>
</comment>
<keyword evidence="1" id="KW-0732">Signal</keyword>
<feature type="chain" id="PRO_5037323761" evidence="1">
    <location>
        <begin position="24"/>
        <end position="316"/>
    </location>
</feature>
<evidence type="ECO:0000313" key="3">
    <source>
        <dbReference type="Proteomes" id="UP000763505"/>
    </source>
</evidence>
<name>A0A921JB83_9STAP</name>
<evidence type="ECO:0000256" key="1">
    <source>
        <dbReference type="SAM" id="SignalP"/>
    </source>
</evidence>
<evidence type="ECO:0000313" key="2">
    <source>
        <dbReference type="EMBL" id="HJE19811.1"/>
    </source>
</evidence>
<sequence>MKKYIMLMSIMLSALFFTTQANAEVIYIDEHELGHTLIELEEPITVTVEDVEVNIVAYEVVVTRLKMVELHVFYEYEDSPDALDQRVLETFINVEQDDEPVSAVYSSLTARGDEYDAHRVSRASEPTFDGQKTYGNSYFYLSNPNSPVDIYQNESQFLKGMGSGEHLATWDFNDSLDYNDEPDEPVEAPSGDNIIETNHVYLEILGAELDDDFLFVTYNVTPKTLYNTIGLVDYQYLRVSQSEDVGYSTVLSVSYDHENEDGETYVYYNTDYLEVGETVEVTKVMEVIDPDQPFVLRVQEIVSNEVYYEEELELED</sequence>
<dbReference type="AlphaFoldDB" id="A0A921JB83"/>
<feature type="signal peptide" evidence="1">
    <location>
        <begin position="1"/>
        <end position="23"/>
    </location>
</feature>
<dbReference type="EMBL" id="DYYI01000060">
    <property type="protein sequence ID" value="HJE19811.1"/>
    <property type="molecule type" value="Genomic_DNA"/>
</dbReference>
<organism evidence="2 3">
    <name type="scientific">Aliicoccus persicus</name>
    <dbReference type="NCBI Taxonomy" id="930138"/>
    <lineage>
        <taxon>Bacteria</taxon>
        <taxon>Bacillati</taxon>
        <taxon>Bacillota</taxon>
        <taxon>Bacilli</taxon>
        <taxon>Bacillales</taxon>
        <taxon>Staphylococcaceae</taxon>
        <taxon>Aliicoccus</taxon>
    </lineage>
</organism>
<accession>A0A921JB83</accession>
<reference evidence="2" key="1">
    <citation type="journal article" date="2021" name="PeerJ">
        <title>Extensive microbial diversity within the chicken gut microbiome revealed by metagenomics and culture.</title>
        <authorList>
            <person name="Gilroy R."/>
            <person name="Ravi A."/>
            <person name="Getino M."/>
            <person name="Pursley I."/>
            <person name="Horton D.L."/>
            <person name="Alikhan N.F."/>
            <person name="Baker D."/>
            <person name="Gharbi K."/>
            <person name="Hall N."/>
            <person name="Watson M."/>
            <person name="Adriaenssens E.M."/>
            <person name="Foster-Nyarko E."/>
            <person name="Jarju S."/>
            <person name="Secka A."/>
            <person name="Antonio M."/>
            <person name="Oren A."/>
            <person name="Chaudhuri R.R."/>
            <person name="La Ragione R."/>
            <person name="Hildebrand F."/>
            <person name="Pallen M.J."/>
        </authorList>
    </citation>
    <scope>NUCLEOTIDE SEQUENCE</scope>
    <source>
        <strain evidence="2">6019</strain>
    </source>
</reference>
<proteinExistence type="predicted"/>
<gene>
    <name evidence="2" type="ORF">K8V35_05615</name>
</gene>
<reference evidence="2" key="2">
    <citation type="submission" date="2021-09" db="EMBL/GenBank/DDBJ databases">
        <authorList>
            <person name="Gilroy R."/>
        </authorList>
    </citation>
    <scope>NUCLEOTIDE SEQUENCE</scope>
    <source>
        <strain evidence="2">6019</strain>
    </source>
</reference>
<dbReference type="Proteomes" id="UP000763505">
    <property type="component" value="Unassembled WGS sequence"/>
</dbReference>
<protein>
    <submittedName>
        <fullName evidence="2">Uncharacterized protein</fullName>
    </submittedName>
</protein>